<dbReference type="Gene3D" id="2.160.20.10">
    <property type="entry name" value="Single-stranded right-handed beta-helix, Pectin lyase-like"/>
    <property type="match status" value="1"/>
</dbReference>
<dbReference type="InterPro" id="IPR011013">
    <property type="entry name" value="Gal_mutarotase_sf_dom"/>
</dbReference>
<reference evidence="3" key="1">
    <citation type="submission" date="2022-11" db="UniProtKB">
        <authorList>
            <consortium name="WormBaseParasite"/>
        </authorList>
    </citation>
    <scope>IDENTIFICATION</scope>
</reference>
<keyword evidence="2" id="KW-1185">Reference proteome</keyword>
<feature type="domain" description="Glycosyl hydrolase family 38 C-terminal" evidence="1">
    <location>
        <begin position="170"/>
        <end position="383"/>
    </location>
</feature>
<dbReference type="WBParaSite" id="ACRNAN_scaffold3720.g22174.t1">
    <property type="protein sequence ID" value="ACRNAN_scaffold3720.g22174.t1"/>
    <property type="gene ID" value="ACRNAN_scaffold3720.g22174"/>
</dbReference>
<dbReference type="GO" id="GO:0005764">
    <property type="term" value="C:lysosome"/>
    <property type="evidence" value="ECO:0007669"/>
    <property type="project" value="TreeGrafter"/>
</dbReference>
<organism evidence="2 3">
    <name type="scientific">Acrobeloides nanus</name>
    <dbReference type="NCBI Taxonomy" id="290746"/>
    <lineage>
        <taxon>Eukaryota</taxon>
        <taxon>Metazoa</taxon>
        <taxon>Ecdysozoa</taxon>
        <taxon>Nematoda</taxon>
        <taxon>Chromadorea</taxon>
        <taxon>Rhabditida</taxon>
        <taxon>Tylenchina</taxon>
        <taxon>Cephalobomorpha</taxon>
        <taxon>Cephaloboidea</taxon>
        <taxon>Cephalobidae</taxon>
        <taxon>Acrobeloides</taxon>
    </lineage>
</organism>
<dbReference type="Gene3D" id="2.70.98.30">
    <property type="entry name" value="Golgi alpha-mannosidase II, domain 4"/>
    <property type="match status" value="1"/>
</dbReference>
<evidence type="ECO:0000259" key="1">
    <source>
        <dbReference type="Pfam" id="PF07748"/>
    </source>
</evidence>
<dbReference type="InterPro" id="IPR013780">
    <property type="entry name" value="Glyco_hydro_b"/>
</dbReference>
<dbReference type="PANTHER" id="PTHR11607">
    <property type="entry name" value="ALPHA-MANNOSIDASE"/>
    <property type="match status" value="1"/>
</dbReference>
<dbReference type="InterPro" id="IPR012334">
    <property type="entry name" value="Pectin_lyas_fold"/>
</dbReference>
<sequence>MGYKALWYNREHYLLHEWRKNHSDIEFIWSVSEDLGVDVLTQAAQALSQSANGRNETLPEQFICVQLNESACSILKNLQNFTITIYNGNTRPMSTSMSIPIYGNEKYQVYDSNGATITSQIISTFVNPGQIDNPDIAPNTLVFQADVDPLGFTTKNQPEERPKTLSSGVISNELISLSFDSFGYLSSFTNLKTGATYPIRQEFFWYPGDNVGSTAYMFLPTLTEPVSVSSLVQTTFVNTSLLQEARQIINSWLSQTIRLYPNKPIVEFEWTVGPIPKENNTNAQISKNIITKYMVPTLNNSGVFYTDSNGRQMVQRKRNYQKYYQFTNIQPVAANYYPIPSRITIQDSNSTLAVLTDRSHGGSSLVDGQVEIMLHRRLFYNDSAVQMLDEPGRDGRGLVVRGKHWLILSPNDEATTLHRSFGAVGDGITNDTKAVRDALMAAYKTNGGRVIFDAGYQFLTGPLNVTSNVILDVRGTIIASMNTSDYFLVAKEPW</sequence>
<dbReference type="InterPro" id="IPR050843">
    <property type="entry name" value="Glycosyl_Hydrlase_38"/>
</dbReference>
<evidence type="ECO:0000313" key="3">
    <source>
        <dbReference type="WBParaSite" id="ACRNAN_scaffold3720.g22174.t1"/>
    </source>
</evidence>
<protein>
    <submittedName>
        <fullName evidence="3">Glycosyl hydrolase family 38 C-terminal domain-containing protein</fullName>
    </submittedName>
</protein>
<accession>A0A914DUB1</accession>
<dbReference type="SUPFAM" id="SSF51126">
    <property type="entry name" value="Pectin lyase-like"/>
    <property type="match status" value="1"/>
</dbReference>
<dbReference type="AlphaFoldDB" id="A0A914DUB1"/>
<proteinExistence type="predicted"/>
<dbReference type="GO" id="GO:0004559">
    <property type="term" value="F:alpha-mannosidase activity"/>
    <property type="evidence" value="ECO:0007669"/>
    <property type="project" value="InterPro"/>
</dbReference>
<dbReference type="SUPFAM" id="SSF74650">
    <property type="entry name" value="Galactose mutarotase-like"/>
    <property type="match status" value="1"/>
</dbReference>
<name>A0A914DUB1_9BILA</name>
<dbReference type="Gene3D" id="2.60.40.1180">
    <property type="entry name" value="Golgi alpha-mannosidase II"/>
    <property type="match status" value="1"/>
</dbReference>
<dbReference type="GO" id="GO:0030246">
    <property type="term" value="F:carbohydrate binding"/>
    <property type="evidence" value="ECO:0007669"/>
    <property type="project" value="InterPro"/>
</dbReference>
<dbReference type="InterPro" id="IPR011682">
    <property type="entry name" value="Glyco_hydro_38_C"/>
</dbReference>
<dbReference type="Pfam" id="PF07748">
    <property type="entry name" value="Glyco_hydro_38C"/>
    <property type="match status" value="1"/>
</dbReference>
<dbReference type="GO" id="GO:0006013">
    <property type="term" value="P:mannose metabolic process"/>
    <property type="evidence" value="ECO:0007669"/>
    <property type="project" value="InterPro"/>
</dbReference>
<evidence type="ECO:0000313" key="2">
    <source>
        <dbReference type="Proteomes" id="UP000887540"/>
    </source>
</evidence>
<dbReference type="Proteomes" id="UP000887540">
    <property type="component" value="Unplaced"/>
</dbReference>
<dbReference type="PANTHER" id="PTHR11607:SF3">
    <property type="entry name" value="LYSOSOMAL ALPHA-MANNOSIDASE"/>
    <property type="match status" value="1"/>
</dbReference>
<dbReference type="InterPro" id="IPR011050">
    <property type="entry name" value="Pectin_lyase_fold/virulence"/>
</dbReference>